<gene>
    <name evidence="2" type="ORF">Q9291_00280</name>
</gene>
<dbReference type="EMBL" id="JAVCAP010000001">
    <property type="protein sequence ID" value="MDP8566270.1"/>
    <property type="molecule type" value="Genomic_DNA"/>
</dbReference>
<name>A0ABT9JNV3_9PROT</name>
<dbReference type="RefSeq" id="WP_306387964.1">
    <property type="nucleotide sequence ID" value="NZ_JAVCAP010000001.1"/>
</dbReference>
<dbReference type="InterPro" id="IPR001932">
    <property type="entry name" value="PPM-type_phosphatase-like_dom"/>
</dbReference>
<reference evidence="3" key="1">
    <citation type="journal article" date="2019" name="Int. J. Syst. Evol. Microbiol.">
        <title>The Global Catalogue of Microorganisms (GCM) 10K type strain sequencing project: providing services to taxonomists for standard genome sequencing and annotation.</title>
        <authorList>
            <consortium name="The Broad Institute Genomics Platform"/>
            <consortium name="The Broad Institute Genome Sequencing Center for Infectious Disease"/>
            <person name="Wu L."/>
            <person name="Ma J."/>
        </authorList>
    </citation>
    <scope>NUCLEOTIDE SEQUENCE [LARGE SCALE GENOMIC DNA]</scope>
    <source>
        <strain evidence="3">VKM B-3159</strain>
    </source>
</reference>
<dbReference type="PROSITE" id="PS51746">
    <property type="entry name" value="PPM_2"/>
    <property type="match status" value="1"/>
</dbReference>
<dbReference type="CDD" id="cd00143">
    <property type="entry name" value="PP2Cc"/>
    <property type="match status" value="1"/>
</dbReference>
<feature type="domain" description="PPM-type phosphatase" evidence="1">
    <location>
        <begin position="4"/>
        <end position="243"/>
    </location>
</feature>
<sequence length="309" mass="34212">MKFSISQGSRQGPRPYNQDRLAYSYSRHGILMVLADGMGGHQHGEVAADIAVKGMVEAFEREASPMIAQPAQFLREQIARVHAVIENVRLRKRLMESPRTTIVVALIQHNTLFCGHVGDSRLYLYRNGLIEHQTQDHSVVQSLLRDGKIRAEEVAHHPHRNKIYNCVGGEQPPQIELAPPMPLREGDVILLCSDGVWNSVPEVSIAQDMLAANISQGVTRLLDDAEAASQTEGDNMSAIALQWGERQSAPLTVSTLDLPVNGTTTMMNQVAVTPHPYALDLTDDEIERAIAEIQEALGKSRQYIKKQES</sequence>
<dbReference type="Proteomes" id="UP001225906">
    <property type="component" value="Unassembled WGS sequence"/>
</dbReference>
<organism evidence="2 3">
    <name type="scientific">Methylophilus aquaticus</name>
    <dbReference type="NCBI Taxonomy" id="1971610"/>
    <lineage>
        <taxon>Bacteria</taxon>
        <taxon>Pseudomonadati</taxon>
        <taxon>Pseudomonadota</taxon>
        <taxon>Betaproteobacteria</taxon>
        <taxon>Nitrosomonadales</taxon>
        <taxon>Methylophilaceae</taxon>
        <taxon>Methylophilus</taxon>
    </lineage>
</organism>
<dbReference type="InterPro" id="IPR036457">
    <property type="entry name" value="PPM-type-like_dom_sf"/>
</dbReference>
<dbReference type="SMART" id="SM00331">
    <property type="entry name" value="PP2C_SIG"/>
    <property type="match status" value="1"/>
</dbReference>
<dbReference type="SUPFAM" id="SSF81606">
    <property type="entry name" value="PP2C-like"/>
    <property type="match status" value="1"/>
</dbReference>
<evidence type="ECO:0000259" key="1">
    <source>
        <dbReference type="PROSITE" id="PS51746"/>
    </source>
</evidence>
<accession>A0ABT9JNV3</accession>
<keyword evidence="3" id="KW-1185">Reference proteome</keyword>
<evidence type="ECO:0000313" key="2">
    <source>
        <dbReference type="EMBL" id="MDP8566270.1"/>
    </source>
</evidence>
<proteinExistence type="predicted"/>
<evidence type="ECO:0000313" key="3">
    <source>
        <dbReference type="Proteomes" id="UP001225906"/>
    </source>
</evidence>
<dbReference type="Pfam" id="PF13672">
    <property type="entry name" value="PP2C_2"/>
    <property type="match status" value="1"/>
</dbReference>
<dbReference type="SMART" id="SM00332">
    <property type="entry name" value="PP2Cc"/>
    <property type="match status" value="1"/>
</dbReference>
<dbReference type="Gene3D" id="3.60.40.10">
    <property type="entry name" value="PPM-type phosphatase domain"/>
    <property type="match status" value="1"/>
</dbReference>
<protein>
    <submittedName>
        <fullName evidence="2">Protein phosphatase 2C domain-containing protein</fullName>
    </submittedName>
</protein>
<comment type="caution">
    <text evidence="2">The sequence shown here is derived from an EMBL/GenBank/DDBJ whole genome shotgun (WGS) entry which is preliminary data.</text>
</comment>